<dbReference type="OrthoDB" id="7232729at2"/>
<dbReference type="PIRSF" id="PIRSF002741">
    <property type="entry name" value="MppA"/>
    <property type="match status" value="1"/>
</dbReference>
<dbReference type="SUPFAM" id="SSF53850">
    <property type="entry name" value="Periplasmic binding protein-like II"/>
    <property type="match status" value="1"/>
</dbReference>
<comment type="caution">
    <text evidence="6">The sequence shown here is derived from an EMBL/GenBank/DDBJ whole genome shotgun (WGS) entry which is preliminary data.</text>
</comment>
<evidence type="ECO:0000256" key="3">
    <source>
        <dbReference type="ARBA" id="ARBA00022729"/>
    </source>
</evidence>
<feature type="domain" description="Solute-binding protein family 5" evidence="5">
    <location>
        <begin position="77"/>
        <end position="455"/>
    </location>
</feature>
<feature type="signal peptide" evidence="4">
    <location>
        <begin position="1"/>
        <end position="31"/>
    </location>
</feature>
<dbReference type="Gene3D" id="3.40.190.10">
    <property type="entry name" value="Periplasmic binding protein-like II"/>
    <property type="match status" value="1"/>
</dbReference>
<dbReference type="EMBL" id="BKAJ01000103">
    <property type="protein sequence ID" value="GEP58564.1"/>
    <property type="molecule type" value="Genomic_DNA"/>
</dbReference>
<sequence>MAWQPAMRSFAALRMTAILGLLALLIAPAHAQQPKTIRAVMHSDLKVLDPVWTTANIVRNHGYMVWDTLFAMDASMQVQPQMVDRWTLSDDKLTYTFTLRDGLKFHDGKPVTGEDCIASLKRWGARDSTGIKLMTFVSGFEAIDDKTFRLVLKEPYGLVLDSLGKPGSSTPLIMPKRIADTDPNKQIDEFIGSGPFIFKKDEWKPGDRTVYVRNPDYKPRAEPPSGLAGGKVAKVDRVEWLAIPDHQTAVNALLAGEIDYIEAPPHDLKSLLLGDKNVRLEVYNTIGAQYAFRWNTVVPPFNDERVRRAAMYAFNQQDFLKGVIGDDKYYQVCKAMFVCGTPLENDAGMDGLLQSNFAKSKELLKEAGYDGTPIVMLHTTDIAVLTNAGPIAKSLLEQGGFKVQMVPLDFQAIVARRLRKTLPSDGGWNGFMTAWLSVDMMNPLTNSMLTASCDKANFGWPCDAEVERLRDAYARAPDLPARQKIAAELQARAVQYGTHIHLGQYTLPTATRADRLSGMVASPIPVFWNIEKK</sequence>
<dbReference type="GO" id="GO:0043190">
    <property type="term" value="C:ATP-binding cassette (ABC) transporter complex"/>
    <property type="evidence" value="ECO:0007669"/>
    <property type="project" value="InterPro"/>
</dbReference>
<dbReference type="Proteomes" id="UP000321058">
    <property type="component" value="Unassembled WGS sequence"/>
</dbReference>
<dbReference type="AlphaFoldDB" id="A0A512NHY1"/>
<dbReference type="GO" id="GO:0015833">
    <property type="term" value="P:peptide transport"/>
    <property type="evidence" value="ECO:0007669"/>
    <property type="project" value="TreeGrafter"/>
</dbReference>
<keyword evidence="3 4" id="KW-0732">Signal</keyword>
<evidence type="ECO:0000256" key="1">
    <source>
        <dbReference type="ARBA" id="ARBA00004418"/>
    </source>
</evidence>
<dbReference type="Pfam" id="PF00496">
    <property type="entry name" value="SBP_bac_5"/>
    <property type="match status" value="1"/>
</dbReference>
<evidence type="ECO:0000259" key="5">
    <source>
        <dbReference type="Pfam" id="PF00496"/>
    </source>
</evidence>
<dbReference type="GO" id="GO:0030288">
    <property type="term" value="C:outer membrane-bounded periplasmic space"/>
    <property type="evidence" value="ECO:0007669"/>
    <property type="project" value="UniProtKB-ARBA"/>
</dbReference>
<dbReference type="CDD" id="cd08502">
    <property type="entry name" value="PBP2_NikA_DppA_OppA_like_16"/>
    <property type="match status" value="1"/>
</dbReference>
<evidence type="ECO:0000313" key="6">
    <source>
        <dbReference type="EMBL" id="GEP58564.1"/>
    </source>
</evidence>
<organism evidence="6 7">
    <name type="scientific">Reyranella soli</name>
    <dbReference type="NCBI Taxonomy" id="1230389"/>
    <lineage>
        <taxon>Bacteria</taxon>
        <taxon>Pseudomonadati</taxon>
        <taxon>Pseudomonadota</taxon>
        <taxon>Alphaproteobacteria</taxon>
        <taxon>Hyphomicrobiales</taxon>
        <taxon>Reyranellaceae</taxon>
        <taxon>Reyranella</taxon>
    </lineage>
</organism>
<gene>
    <name evidence="6" type="ORF">RSO01_57300</name>
</gene>
<dbReference type="Gene3D" id="3.10.105.10">
    <property type="entry name" value="Dipeptide-binding Protein, Domain 3"/>
    <property type="match status" value="1"/>
</dbReference>
<dbReference type="GO" id="GO:1904680">
    <property type="term" value="F:peptide transmembrane transporter activity"/>
    <property type="evidence" value="ECO:0007669"/>
    <property type="project" value="TreeGrafter"/>
</dbReference>
<dbReference type="PANTHER" id="PTHR30290:SF38">
    <property type="entry name" value="D,D-DIPEPTIDE-BINDING PERIPLASMIC PROTEIN DDPA-RELATED"/>
    <property type="match status" value="1"/>
</dbReference>
<keyword evidence="7" id="KW-1185">Reference proteome</keyword>
<reference evidence="6 7" key="1">
    <citation type="submission" date="2019-07" db="EMBL/GenBank/DDBJ databases">
        <title>Whole genome shotgun sequence of Reyranella soli NBRC 108950.</title>
        <authorList>
            <person name="Hosoyama A."/>
            <person name="Uohara A."/>
            <person name="Ohji S."/>
            <person name="Ichikawa N."/>
        </authorList>
    </citation>
    <scope>NUCLEOTIDE SEQUENCE [LARGE SCALE GENOMIC DNA]</scope>
    <source>
        <strain evidence="6 7">NBRC 108950</strain>
    </source>
</reference>
<feature type="chain" id="PRO_5022239049" evidence="4">
    <location>
        <begin position="32"/>
        <end position="533"/>
    </location>
</feature>
<comment type="subcellular location">
    <subcellularLocation>
        <location evidence="1">Periplasm</location>
    </subcellularLocation>
</comment>
<evidence type="ECO:0000313" key="7">
    <source>
        <dbReference type="Proteomes" id="UP000321058"/>
    </source>
</evidence>
<dbReference type="InterPro" id="IPR030678">
    <property type="entry name" value="Peptide/Ni-bd"/>
</dbReference>
<protein>
    <submittedName>
        <fullName evidence="6">ABC transporter substrate-binding protein</fullName>
    </submittedName>
</protein>
<name>A0A512NHY1_9HYPH</name>
<dbReference type="InterPro" id="IPR000914">
    <property type="entry name" value="SBP_5_dom"/>
</dbReference>
<dbReference type="InterPro" id="IPR039424">
    <property type="entry name" value="SBP_5"/>
</dbReference>
<accession>A0A512NHY1</accession>
<comment type="similarity">
    <text evidence="2">Belongs to the bacterial solute-binding protein 5 family.</text>
</comment>
<evidence type="ECO:0000256" key="2">
    <source>
        <dbReference type="ARBA" id="ARBA00005695"/>
    </source>
</evidence>
<evidence type="ECO:0000256" key="4">
    <source>
        <dbReference type="SAM" id="SignalP"/>
    </source>
</evidence>
<dbReference type="PANTHER" id="PTHR30290">
    <property type="entry name" value="PERIPLASMIC BINDING COMPONENT OF ABC TRANSPORTER"/>
    <property type="match status" value="1"/>
</dbReference>
<proteinExistence type="inferred from homology"/>